<dbReference type="AlphaFoldDB" id="A0A5K7YE59"/>
<dbReference type="EMBL" id="AP021874">
    <property type="protein sequence ID" value="BBO66280.1"/>
    <property type="molecule type" value="Genomic_DNA"/>
</dbReference>
<reference evidence="1 2" key="1">
    <citation type="submission" date="2019-11" db="EMBL/GenBank/DDBJ databases">
        <title>Comparative genomics of hydrocarbon-degrading Desulfosarcina strains.</title>
        <authorList>
            <person name="Watanabe M."/>
            <person name="Kojima H."/>
            <person name="Fukui M."/>
        </authorList>
    </citation>
    <scope>NUCLEOTIDE SEQUENCE [LARGE SCALE GENOMIC DNA]</scope>
    <source>
        <strain evidence="1 2">PL12</strain>
    </source>
</reference>
<dbReference type="Proteomes" id="UP000427906">
    <property type="component" value="Chromosome"/>
</dbReference>
<protein>
    <submittedName>
        <fullName evidence="1">Uncharacterized protein</fullName>
    </submittedName>
</protein>
<evidence type="ECO:0000313" key="1">
    <source>
        <dbReference type="EMBL" id="BBO66280.1"/>
    </source>
</evidence>
<organism evidence="1 2">
    <name type="scientific">Desulfosarcina alkanivorans</name>
    <dbReference type="NCBI Taxonomy" id="571177"/>
    <lineage>
        <taxon>Bacteria</taxon>
        <taxon>Pseudomonadati</taxon>
        <taxon>Thermodesulfobacteriota</taxon>
        <taxon>Desulfobacteria</taxon>
        <taxon>Desulfobacterales</taxon>
        <taxon>Desulfosarcinaceae</taxon>
        <taxon>Desulfosarcina</taxon>
    </lineage>
</organism>
<keyword evidence="2" id="KW-1185">Reference proteome</keyword>
<dbReference type="KEGG" id="dalk:DSCA_02100"/>
<evidence type="ECO:0000313" key="2">
    <source>
        <dbReference type="Proteomes" id="UP000427906"/>
    </source>
</evidence>
<sequence>MIAISTPNNSPKVSMIGWIACQQDKEPLSASMRICGGAAHEGLKFFMVLFLRFVAVPWDKI</sequence>
<name>A0A5K7YE59_9BACT</name>
<proteinExistence type="predicted"/>
<gene>
    <name evidence="1" type="ORF">DSCA_02100</name>
</gene>
<accession>A0A5K7YE59</accession>